<dbReference type="InterPro" id="IPR016166">
    <property type="entry name" value="FAD-bd_PCMH"/>
</dbReference>
<keyword evidence="3" id="KW-0274">FAD</keyword>
<dbReference type="Gene3D" id="3.30.390.50">
    <property type="entry name" value="CO dehydrogenase flavoprotein, C-terminal domain"/>
    <property type="match status" value="1"/>
</dbReference>
<dbReference type="InterPro" id="IPR005107">
    <property type="entry name" value="CO_DH_flav_C"/>
</dbReference>
<evidence type="ECO:0000256" key="4">
    <source>
        <dbReference type="ARBA" id="ARBA00023002"/>
    </source>
</evidence>
<dbReference type="AlphaFoldDB" id="A0A917NXR1"/>
<dbReference type="EMBL" id="BMKW01000017">
    <property type="protein sequence ID" value="GGJ39473.1"/>
    <property type="molecule type" value="Genomic_DNA"/>
</dbReference>
<dbReference type="Gene3D" id="3.30.43.10">
    <property type="entry name" value="Uridine Diphospho-n-acetylenolpyruvylglucosamine Reductase, domain 2"/>
    <property type="match status" value="1"/>
</dbReference>
<dbReference type="Gene3D" id="3.10.20.30">
    <property type="match status" value="1"/>
</dbReference>
<gene>
    <name evidence="8" type="ORF">GCM10011320_53910</name>
</gene>
<evidence type="ECO:0000256" key="3">
    <source>
        <dbReference type="ARBA" id="ARBA00022827"/>
    </source>
</evidence>
<dbReference type="GO" id="GO:0071949">
    <property type="term" value="F:FAD binding"/>
    <property type="evidence" value="ECO:0007669"/>
    <property type="project" value="InterPro"/>
</dbReference>
<dbReference type="SMART" id="SM01092">
    <property type="entry name" value="CO_deh_flav_C"/>
    <property type="match status" value="1"/>
</dbReference>
<keyword evidence="9" id="KW-1185">Reference proteome</keyword>
<dbReference type="InterPro" id="IPR036318">
    <property type="entry name" value="FAD-bd_PCMH-like_sf"/>
</dbReference>
<dbReference type="SUPFAM" id="SSF56176">
    <property type="entry name" value="FAD-binding/transporter-associated domain-like"/>
    <property type="match status" value="1"/>
</dbReference>
<accession>A0A917NXR1</accession>
<dbReference type="SUPFAM" id="SSF54292">
    <property type="entry name" value="2Fe-2S ferredoxin-like"/>
    <property type="match status" value="1"/>
</dbReference>
<dbReference type="InterPro" id="IPR036010">
    <property type="entry name" value="2Fe-2S_ferredoxin-like_sf"/>
</dbReference>
<dbReference type="InterPro" id="IPR012675">
    <property type="entry name" value="Beta-grasp_dom_sf"/>
</dbReference>
<comment type="caution">
    <text evidence="8">The sequence shown here is derived from an EMBL/GenBank/DDBJ whole genome shotgun (WGS) entry which is preliminary data.</text>
</comment>
<dbReference type="Pfam" id="PF03450">
    <property type="entry name" value="CO_deh_flav_C"/>
    <property type="match status" value="1"/>
</dbReference>
<dbReference type="PROSITE" id="PS51387">
    <property type="entry name" value="FAD_PCMH"/>
    <property type="match status" value="1"/>
</dbReference>
<dbReference type="PANTHER" id="PTHR45444:SF3">
    <property type="entry name" value="XANTHINE DEHYDROGENASE"/>
    <property type="match status" value="1"/>
</dbReference>
<dbReference type="PROSITE" id="PS51085">
    <property type="entry name" value="2FE2S_FER_2"/>
    <property type="match status" value="1"/>
</dbReference>
<reference evidence="8" key="1">
    <citation type="journal article" date="2014" name="Int. J. Syst. Evol. Microbiol.">
        <title>Complete genome sequence of Corynebacterium casei LMG S-19264T (=DSM 44701T), isolated from a smear-ripened cheese.</title>
        <authorList>
            <consortium name="US DOE Joint Genome Institute (JGI-PGF)"/>
            <person name="Walter F."/>
            <person name="Albersmeier A."/>
            <person name="Kalinowski J."/>
            <person name="Ruckert C."/>
        </authorList>
    </citation>
    <scope>NUCLEOTIDE SEQUENCE</scope>
    <source>
        <strain evidence="8">CGMCC 1.3617</strain>
    </source>
</reference>
<dbReference type="InterPro" id="IPR016169">
    <property type="entry name" value="FAD-bd_PCMH_sub2"/>
</dbReference>
<dbReference type="GO" id="GO:0005506">
    <property type="term" value="F:iron ion binding"/>
    <property type="evidence" value="ECO:0007669"/>
    <property type="project" value="InterPro"/>
</dbReference>
<protein>
    <submittedName>
        <fullName evidence="8">Xanthine dehydrogenase small subunit</fullName>
    </submittedName>
</protein>
<dbReference type="InterPro" id="IPR002346">
    <property type="entry name" value="Mopterin_DH_FAD-bd"/>
</dbReference>
<keyword evidence="1" id="KW-0285">Flavoprotein</keyword>
<evidence type="ECO:0000256" key="5">
    <source>
        <dbReference type="ARBA" id="ARBA00023004"/>
    </source>
</evidence>
<dbReference type="InterPro" id="IPR001041">
    <property type="entry name" value="2Fe-2S_ferredoxin-type"/>
</dbReference>
<organism evidence="8 9">
    <name type="scientific">Neoroseomonas lacus</name>
    <dbReference type="NCBI Taxonomy" id="287609"/>
    <lineage>
        <taxon>Bacteria</taxon>
        <taxon>Pseudomonadati</taxon>
        <taxon>Pseudomonadota</taxon>
        <taxon>Alphaproteobacteria</taxon>
        <taxon>Acetobacterales</taxon>
        <taxon>Acetobacteraceae</taxon>
        <taxon>Neoroseomonas</taxon>
    </lineage>
</organism>
<dbReference type="InterPro" id="IPR016167">
    <property type="entry name" value="FAD-bd_PCMH_sub1"/>
</dbReference>
<dbReference type="PANTHER" id="PTHR45444">
    <property type="entry name" value="XANTHINE DEHYDROGENASE"/>
    <property type="match status" value="1"/>
</dbReference>
<feature type="domain" description="2Fe-2S ferredoxin-type" evidence="6">
    <location>
        <begin position="9"/>
        <end position="91"/>
    </location>
</feature>
<dbReference type="InterPro" id="IPR012175">
    <property type="entry name" value="Xanth_DH_ssu_bac"/>
</dbReference>
<evidence type="ECO:0000256" key="2">
    <source>
        <dbReference type="ARBA" id="ARBA00022723"/>
    </source>
</evidence>
<dbReference type="Pfam" id="PF01799">
    <property type="entry name" value="Fer2_2"/>
    <property type="match status" value="1"/>
</dbReference>
<dbReference type="InterPro" id="IPR016208">
    <property type="entry name" value="Ald_Oxase/xanthine_DH-like"/>
</dbReference>
<dbReference type="GO" id="GO:0016491">
    <property type="term" value="F:oxidoreductase activity"/>
    <property type="evidence" value="ECO:0007669"/>
    <property type="project" value="UniProtKB-KW"/>
</dbReference>
<proteinExistence type="predicted"/>
<dbReference type="PIRSF" id="PIRSF036557">
    <property type="entry name" value="XdhA_RC"/>
    <property type="match status" value="1"/>
</dbReference>
<dbReference type="Pfam" id="PF00111">
    <property type="entry name" value="Fer2"/>
    <property type="match status" value="1"/>
</dbReference>
<dbReference type="Gene3D" id="3.30.465.10">
    <property type="match status" value="1"/>
</dbReference>
<keyword evidence="2" id="KW-0479">Metal-binding</keyword>
<keyword evidence="5" id="KW-0408">Iron</keyword>
<evidence type="ECO:0000259" key="7">
    <source>
        <dbReference type="PROSITE" id="PS51387"/>
    </source>
</evidence>
<dbReference type="SUPFAM" id="SSF55447">
    <property type="entry name" value="CO dehydrogenase flavoprotein C-terminal domain-like"/>
    <property type="match status" value="1"/>
</dbReference>
<dbReference type="Gene3D" id="1.10.150.120">
    <property type="entry name" value="[2Fe-2S]-binding domain"/>
    <property type="match status" value="1"/>
</dbReference>
<dbReference type="RefSeq" id="WP_188972710.1">
    <property type="nucleotide sequence ID" value="NZ_BMKW01000017.1"/>
</dbReference>
<keyword evidence="4" id="KW-0560">Oxidoreductase</keyword>
<dbReference type="SUPFAM" id="SSF47741">
    <property type="entry name" value="CO dehydrogenase ISP C-domain like"/>
    <property type="match status" value="1"/>
</dbReference>
<dbReference type="InterPro" id="IPR002888">
    <property type="entry name" value="2Fe-2S-bd"/>
</dbReference>
<sequence>MDHIASTAGPIRFTLNGQAVTLPPGISPTMTLLDWLRGPARLSGTKEGCAEGDCGACTVVIEDASSRIPANACLMMLGQVAGRAIRTVEGLHDATGEAHPVQRAMATHDGTQCGFCTPGIVMSAWAWTREGGDPHEALAGNLCRCTGYRPILDAMGAMEDDGVAAPEAPLAATEVSTATQRFWLPRWAAEAVALRAAYPEAWLLAGGTDLGLRVSEHREQPEAVICLLNVAEMRSFDHDEAGVTIGAAVPYWRLLDACVEDADFAPCTALLRRLGSRQIRGMGTLGGNLGTASPIGDSLPPLIALGASVTLVSPRGERTMPVEDFITGYRTTLLAPDELILRVTIPRPPPGALLVCEKLSKRHDQDIATVGLSVLLERREGVVVAARIAHGGCGPRAARAPAAEATLIGAPFDAVAADRAAAALEAEIAPLSDLRGSAAYRRIAAGNLLRRMALRGPGLAGEVMAVEAPHGQGFVA</sequence>
<evidence type="ECO:0000313" key="8">
    <source>
        <dbReference type="EMBL" id="GGJ39473.1"/>
    </source>
</evidence>
<name>A0A917NXR1_9PROT</name>
<dbReference type="GO" id="GO:0051537">
    <property type="term" value="F:2 iron, 2 sulfur cluster binding"/>
    <property type="evidence" value="ECO:0007669"/>
    <property type="project" value="InterPro"/>
</dbReference>
<feature type="domain" description="FAD-binding PCMH-type" evidence="7">
    <location>
        <begin position="174"/>
        <end position="350"/>
    </location>
</feature>
<evidence type="ECO:0000313" key="9">
    <source>
        <dbReference type="Proteomes" id="UP000661507"/>
    </source>
</evidence>
<evidence type="ECO:0000259" key="6">
    <source>
        <dbReference type="PROSITE" id="PS51085"/>
    </source>
</evidence>
<dbReference type="InterPro" id="IPR006058">
    <property type="entry name" value="2Fe2S_fd_BS"/>
</dbReference>
<dbReference type="Pfam" id="PF00941">
    <property type="entry name" value="FAD_binding_5"/>
    <property type="match status" value="1"/>
</dbReference>
<dbReference type="InterPro" id="IPR036683">
    <property type="entry name" value="CO_DH_flav_C_dom_sf"/>
</dbReference>
<evidence type="ECO:0000256" key="1">
    <source>
        <dbReference type="ARBA" id="ARBA00022630"/>
    </source>
</evidence>
<reference evidence="8" key="2">
    <citation type="submission" date="2020-09" db="EMBL/GenBank/DDBJ databases">
        <authorList>
            <person name="Sun Q."/>
            <person name="Zhou Y."/>
        </authorList>
    </citation>
    <scope>NUCLEOTIDE SEQUENCE</scope>
    <source>
        <strain evidence="8">CGMCC 1.3617</strain>
    </source>
</reference>
<dbReference type="PROSITE" id="PS00197">
    <property type="entry name" value="2FE2S_FER_1"/>
    <property type="match status" value="1"/>
</dbReference>
<dbReference type="Proteomes" id="UP000661507">
    <property type="component" value="Unassembled WGS sequence"/>
</dbReference>
<dbReference type="InterPro" id="IPR036884">
    <property type="entry name" value="2Fe-2S-bd_dom_sf"/>
</dbReference>